<dbReference type="HOGENOM" id="CLU_2085702_0_0_1"/>
<sequence>MAGEVFRAKMREQAERSGRWHLYAIMQHSTGSGSVPWQVAIHALEVEIVRRDIAGNFPHHKFVGKALNGLLLRRARLAHLRGTNGWTNLAWLLELNQAFYNAASLAAVCSLEGNVAG</sequence>
<protein>
    <submittedName>
        <fullName evidence="1">Uncharacterized protein</fullName>
    </submittedName>
</protein>
<accession>A0A0C3EUL4</accession>
<dbReference type="Proteomes" id="UP000054166">
    <property type="component" value="Unassembled WGS sequence"/>
</dbReference>
<proteinExistence type="predicted"/>
<dbReference type="OrthoDB" id="2624308at2759"/>
<keyword evidence="2" id="KW-1185">Reference proteome</keyword>
<reference evidence="1 2" key="1">
    <citation type="submission" date="2014-04" db="EMBL/GenBank/DDBJ databases">
        <authorList>
            <consortium name="DOE Joint Genome Institute"/>
            <person name="Kuo A."/>
            <person name="Tarkka M."/>
            <person name="Buscot F."/>
            <person name="Kohler A."/>
            <person name="Nagy L.G."/>
            <person name="Floudas D."/>
            <person name="Copeland A."/>
            <person name="Barry K.W."/>
            <person name="Cichocki N."/>
            <person name="Veneault-Fourrey C."/>
            <person name="LaButti K."/>
            <person name="Lindquist E.A."/>
            <person name="Lipzen A."/>
            <person name="Lundell T."/>
            <person name="Morin E."/>
            <person name="Murat C."/>
            <person name="Sun H."/>
            <person name="Tunlid A."/>
            <person name="Henrissat B."/>
            <person name="Grigoriev I.V."/>
            <person name="Hibbett D.S."/>
            <person name="Martin F."/>
            <person name="Nordberg H.P."/>
            <person name="Cantor M.N."/>
            <person name="Hua S.X."/>
        </authorList>
    </citation>
    <scope>NUCLEOTIDE SEQUENCE [LARGE SCALE GENOMIC DNA]</scope>
    <source>
        <strain evidence="1 2">F 1598</strain>
    </source>
</reference>
<dbReference type="EMBL" id="KN833292">
    <property type="protein sequence ID" value="KIM71516.1"/>
    <property type="molecule type" value="Genomic_DNA"/>
</dbReference>
<dbReference type="AlphaFoldDB" id="A0A0C3EUL4"/>
<dbReference type="InParanoid" id="A0A0C3EUL4"/>
<reference evidence="2" key="2">
    <citation type="submission" date="2015-01" db="EMBL/GenBank/DDBJ databases">
        <title>Evolutionary Origins and Diversification of the Mycorrhizal Mutualists.</title>
        <authorList>
            <consortium name="DOE Joint Genome Institute"/>
            <consortium name="Mycorrhizal Genomics Consortium"/>
            <person name="Kohler A."/>
            <person name="Kuo A."/>
            <person name="Nagy L.G."/>
            <person name="Floudas D."/>
            <person name="Copeland A."/>
            <person name="Barry K.W."/>
            <person name="Cichocki N."/>
            <person name="Veneault-Fourrey C."/>
            <person name="LaButti K."/>
            <person name="Lindquist E.A."/>
            <person name="Lipzen A."/>
            <person name="Lundell T."/>
            <person name="Morin E."/>
            <person name="Murat C."/>
            <person name="Riley R."/>
            <person name="Ohm R."/>
            <person name="Sun H."/>
            <person name="Tunlid A."/>
            <person name="Henrissat B."/>
            <person name="Grigoriev I.V."/>
            <person name="Hibbett D.S."/>
            <person name="Martin F."/>
        </authorList>
    </citation>
    <scope>NUCLEOTIDE SEQUENCE [LARGE SCALE GENOMIC DNA]</scope>
    <source>
        <strain evidence="2">F 1598</strain>
    </source>
</reference>
<gene>
    <name evidence="1" type="ORF">PILCRDRAFT_804938</name>
</gene>
<evidence type="ECO:0000313" key="1">
    <source>
        <dbReference type="EMBL" id="KIM71516.1"/>
    </source>
</evidence>
<organism evidence="1 2">
    <name type="scientific">Piloderma croceum (strain F 1598)</name>
    <dbReference type="NCBI Taxonomy" id="765440"/>
    <lineage>
        <taxon>Eukaryota</taxon>
        <taxon>Fungi</taxon>
        <taxon>Dikarya</taxon>
        <taxon>Basidiomycota</taxon>
        <taxon>Agaricomycotina</taxon>
        <taxon>Agaricomycetes</taxon>
        <taxon>Agaricomycetidae</taxon>
        <taxon>Atheliales</taxon>
        <taxon>Atheliaceae</taxon>
        <taxon>Piloderma</taxon>
    </lineage>
</organism>
<evidence type="ECO:0000313" key="2">
    <source>
        <dbReference type="Proteomes" id="UP000054166"/>
    </source>
</evidence>
<name>A0A0C3EUL4_PILCF</name>